<dbReference type="PANTHER" id="PTHR34584">
    <property type="entry name" value="NA(+)/H(+) ANTIPORTER SUBUNIT E1"/>
    <property type="match status" value="1"/>
</dbReference>
<comment type="caution">
    <text evidence="8">The sequence shown here is derived from an EMBL/GenBank/DDBJ whole genome shotgun (WGS) entry which is preliminary data.</text>
</comment>
<dbReference type="GO" id="GO:0005886">
    <property type="term" value="C:plasma membrane"/>
    <property type="evidence" value="ECO:0007669"/>
    <property type="project" value="UniProtKB-SubCell"/>
</dbReference>
<dbReference type="Proteomes" id="UP000248783">
    <property type="component" value="Unassembled WGS sequence"/>
</dbReference>
<evidence type="ECO:0000313" key="9">
    <source>
        <dbReference type="Proteomes" id="UP000248783"/>
    </source>
</evidence>
<organism evidence="8 9">
    <name type="scientific">Xylanimonas oleitrophica</name>
    <dbReference type="NCBI Taxonomy" id="2607479"/>
    <lineage>
        <taxon>Bacteria</taxon>
        <taxon>Bacillati</taxon>
        <taxon>Actinomycetota</taxon>
        <taxon>Actinomycetes</taxon>
        <taxon>Micrococcales</taxon>
        <taxon>Promicromonosporaceae</taxon>
        <taxon>Xylanimonas</taxon>
    </lineage>
</organism>
<keyword evidence="9" id="KW-1185">Reference proteome</keyword>
<evidence type="ECO:0000313" key="8">
    <source>
        <dbReference type="EMBL" id="PZR55037.1"/>
    </source>
</evidence>
<evidence type="ECO:0000256" key="6">
    <source>
        <dbReference type="ARBA" id="ARBA00023136"/>
    </source>
</evidence>
<evidence type="ECO:0000256" key="3">
    <source>
        <dbReference type="ARBA" id="ARBA00022475"/>
    </source>
</evidence>
<dbReference type="AlphaFoldDB" id="A0A2W5WUT0"/>
<name>A0A2W5WUT0_9MICO</name>
<evidence type="ECO:0000256" key="7">
    <source>
        <dbReference type="SAM" id="MobiDB-lite"/>
    </source>
</evidence>
<proteinExistence type="inferred from homology"/>
<evidence type="ECO:0000256" key="4">
    <source>
        <dbReference type="ARBA" id="ARBA00022692"/>
    </source>
</evidence>
<evidence type="ECO:0000256" key="2">
    <source>
        <dbReference type="ARBA" id="ARBA00006228"/>
    </source>
</evidence>
<feature type="compositionally biased region" description="Gly residues" evidence="7">
    <location>
        <begin position="88"/>
        <end position="97"/>
    </location>
</feature>
<evidence type="ECO:0000256" key="1">
    <source>
        <dbReference type="ARBA" id="ARBA00004651"/>
    </source>
</evidence>
<accession>A0A2W5WUT0</accession>
<dbReference type="GO" id="GO:0008324">
    <property type="term" value="F:monoatomic cation transmembrane transporter activity"/>
    <property type="evidence" value="ECO:0007669"/>
    <property type="project" value="InterPro"/>
</dbReference>
<keyword evidence="4" id="KW-0812">Transmembrane</keyword>
<sequence length="141" mass="15251">MSWITWPLRWAWFVLWFLGQVVASNVKVIRDSVTPGQASTPCVARYPSRCRTEAEVTLLGAAITLTPGTLTLGARAGEGDRPEADAPGGAGGAGGADGADEARWTLYVHGMYADGPDELRAEVRRIEEHMLRATRREGADR</sequence>
<dbReference type="Pfam" id="PF01899">
    <property type="entry name" value="MNHE"/>
    <property type="match status" value="1"/>
</dbReference>
<keyword evidence="5" id="KW-1133">Transmembrane helix</keyword>
<reference evidence="8 9" key="1">
    <citation type="submission" date="2018-06" db="EMBL/GenBank/DDBJ databases">
        <title>Whole genome sequencing of a novel hydrocarbon degrading bacterial strain, PW21 isolated from oil contaminated produced water sample.</title>
        <authorList>
            <person name="Nagkirti P."/>
            <person name="Shaikh A."/>
            <person name="Gowdaman V."/>
            <person name="Engineer A.E."/>
            <person name="Dagar S."/>
            <person name="Dhakephalkar P.K."/>
        </authorList>
    </citation>
    <scope>NUCLEOTIDE SEQUENCE [LARGE SCALE GENOMIC DNA]</scope>
    <source>
        <strain evidence="8 9">PW21</strain>
    </source>
</reference>
<evidence type="ECO:0000256" key="5">
    <source>
        <dbReference type="ARBA" id="ARBA00022989"/>
    </source>
</evidence>
<comment type="subcellular location">
    <subcellularLocation>
        <location evidence="1">Cell membrane</location>
        <topology evidence="1">Multi-pass membrane protein</topology>
    </subcellularLocation>
</comment>
<keyword evidence="6" id="KW-0472">Membrane</keyword>
<dbReference type="EMBL" id="QKWH01000001">
    <property type="protein sequence ID" value="PZR55037.1"/>
    <property type="molecule type" value="Genomic_DNA"/>
</dbReference>
<comment type="similarity">
    <text evidence="2">Belongs to the CPA3 antiporters (TC 2.A.63) subunit E family.</text>
</comment>
<dbReference type="PANTHER" id="PTHR34584:SF1">
    <property type="entry name" value="NA(+)_H(+) ANTIPORTER SUBUNIT E1"/>
    <property type="match status" value="1"/>
</dbReference>
<dbReference type="InterPro" id="IPR002758">
    <property type="entry name" value="Cation_antiport_E"/>
</dbReference>
<gene>
    <name evidence="8" type="ORF">DNL40_01170</name>
</gene>
<keyword evidence="3" id="KW-1003">Cell membrane</keyword>
<dbReference type="RefSeq" id="WP_111249401.1">
    <property type="nucleotide sequence ID" value="NZ_QKWH01000001.1"/>
</dbReference>
<protein>
    <submittedName>
        <fullName evidence="8">Sodium:proton antiporter</fullName>
    </submittedName>
</protein>
<feature type="region of interest" description="Disordered" evidence="7">
    <location>
        <begin position="73"/>
        <end position="97"/>
    </location>
</feature>